<gene>
    <name evidence="1" type="ORF">PENVUL_c017G00123</name>
</gene>
<dbReference type="OrthoDB" id="4870109at2759"/>
<dbReference type="Proteomes" id="UP000191518">
    <property type="component" value="Unassembled WGS sequence"/>
</dbReference>
<evidence type="ECO:0000313" key="1">
    <source>
        <dbReference type="EMBL" id="OQE06578.1"/>
    </source>
</evidence>
<dbReference type="EMBL" id="MDYP01000017">
    <property type="protein sequence ID" value="OQE06578.1"/>
    <property type="molecule type" value="Genomic_DNA"/>
</dbReference>
<accession>A0A1V6RYA6</accession>
<sequence length="285" mass="32674">MESSTTDNEPTRTHWDEGQIWVKSCHAATRKLLALVLSRKNQEKLHITTTELNLISGDGNDYGPCFVHPFSYDKMREYAVREQPWDKFDIHGLNIDDTPELCRYRGWVNACQVIKGLHYSLDNFFGDIPPRDMSDEDNELDSVYAPQWQWNITSWANAKDTSQPHITAFMVDSQPFRANRFNSGEISIAYGLIAKRRIEDGYNDHRYIPIIIISASGFQARILQIWHDKQNPEALQVRSSPIMDFNGGVQNNLDDWVTLLCWIAGDPVGDTKNGTEVVRVVERDA</sequence>
<protein>
    <submittedName>
        <fullName evidence="1">Uncharacterized protein</fullName>
    </submittedName>
</protein>
<name>A0A1V6RYA6_9EURO</name>
<proteinExistence type="predicted"/>
<dbReference type="AlphaFoldDB" id="A0A1V6RYA6"/>
<evidence type="ECO:0000313" key="2">
    <source>
        <dbReference type="Proteomes" id="UP000191518"/>
    </source>
</evidence>
<reference evidence="2" key="1">
    <citation type="journal article" date="2017" name="Nat. Microbiol.">
        <title>Global analysis of biosynthetic gene clusters reveals vast potential of secondary metabolite production in Penicillium species.</title>
        <authorList>
            <person name="Nielsen J.C."/>
            <person name="Grijseels S."/>
            <person name="Prigent S."/>
            <person name="Ji B."/>
            <person name="Dainat J."/>
            <person name="Nielsen K.F."/>
            <person name="Frisvad J.C."/>
            <person name="Workman M."/>
            <person name="Nielsen J."/>
        </authorList>
    </citation>
    <scope>NUCLEOTIDE SEQUENCE [LARGE SCALE GENOMIC DNA]</scope>
    <source>
        <strain evidence="2">IBT 29486</strain>
    </source>
</reference>
<keyword evidence="2" id="KW-1185">Reference proteome</keyword>
<organism evidence="1 2">
    <name type="scientific">Penicillium vulpinum</name>
    <dbReference type="NCBI Taxonomy" id="29845"/>
    <lineage>
        <taxon>Eukaryota</taxon>
        <taxon>Fungi</taxon>
        <taxon>Dikarya</taxon>
        <taxon>Ascomycota</taxon>
        <taxon>Pezizomycotina</taxon>
        <taxon>Eurotiomycetes</taxon>
        <taxon>Eurotiomycetidae</taxon>
        <taxon>Eurotiales</taxon>
        <taxon>Aspergillaceae</taxon>
        <taxon>Penicillium</taxon>
    </lineage>
</organism>
<comment type="caution">
    <text evidence="1">The sequence shown here is derived from an EMBL/GenBank/DDBJ whole genome shotgun (WGS) entry which is preliminary data.</text>
</comment>